<keyword evidence="3" id="KW-0813">Transport</keyword>
<reference evidence="7" key="1">
    <citation type="submission" date="2025-08" db="UniProtKB">
        <authorList>
            <consortium name="Ensembl"/>
        </authorList>
    </citation>
    <scope>IDENTIFICATION</scope>
</reference>
<dbReference type="GO" id="GO:0030117">
    <property type="term" value="C:membrane coat"/>
    <property type="evidence" value="ECO:0007669"/>
    <property type="project" value="InterPro"/>
</dbReference>
<sequence>MSIKRRGMFEPYLKSFYIRSTDPTQIKILKLEVLTNLANETNISTILREFQTYIRSMDKDFVAATIQAIGRCATNIGRVRDTCLNGLVQLLSNRDELVVAESVVVIKKLLQMQPSQHSEIIKHMAKLTDNIQ</sequence>
<evidence type="ECO:0000313" key="7">
    <source>
        <dbReference type="Ensembl" id="ENSPTXP00000019199.1"/>
    </source>
</evidence>
<dbReference type="InterPro" id="IPR011989">
    <property type="entry name" value="ARM-like"/>
</dbReference>
<dbReference type="InterPro" id="IPR016024">
    <property type="entry name" value="ARM-type_fold"/>
</dbReference>
<dbReference type="PANTHER" id="PTHR11134">
    <property type="entry name" value="ADAPTOR COMPLEX SUBUNIT BETA FAMILY MEMBER"/>
    <property type="match status" value="1"/>
</dbReference>
<proteinExistence type="inferred from homology"/>
<dbReference type="InterPro" id="IPR026739">
    <property type="entry name" value="AP_beta"/>
</dbReference>
<evidence type="ECO:0000256" key="3">
    <source>
        <dbReference type="ARBA" id="ARBA00022448"/>
    </source>
</evidence>
<dbReference type="Ensembl" id="ENSPTXT00000019786.1">
    <property type="protein sequence ID" value="ENSPTXP00000019199.1"/>
    <property type="gene ID" value="ENSPTXG00000013253.1"/>
</dbReference>
<dbReference type="GO" id="GO:0006886">
    <property type="term" value="P:intracellular protein transport"/>
    <property type="evidence" value="ECO:0007669"/>
    <property type="project" value="InterPro"/>
</dbReference>
<comment type="similarity">
    <text evidence="2">Belongs to the adaptor complexes large subunit family.</text>
</comment>
<gene>
    <name evidence="7" type="primary">AP3B2</name>
</gene>
<dbReference type="Proteomes" id="UP000472273">
    <property type="component" value="Unplaced"/>
</dbReference>
<dbReference type="OMA" id="GMNEHKG"/>
<evidence type="ECO:0000256" key="5">
    <source>
        <dbReference type="ARBA" id="ARBA00023136"/>
    </source>
</evidence>
<dbReference type="GO" id="GO:0012505">
    <property type="term" value="C:endomembrane system"/>
    <property type="evidence" value="ECO:0007669"/>
    <property type="project" value="UniProtKB-SubCell"/>
</dbReference>
<reference evidence="7" key="2">
    <citation type="submission" date="2025-09" db="UniProtKB">
        <authorList>
            <consortium name="Ensembl"/>
        </authorList>
    </citation>
    <scope>IDENTIFICATION</scope>
</reference>
<dbReference type="GO" id="GO:0016192">
    <property type="term" value="P:vesicle-mediated transport"/>
    <property type="evidence" value="ECO:0007669"/>
    <property type="project" value="InterPro"/>
</dbReference>
<dbReference type="AlphaFoldDB" id="A0A670Z7Q1"/>
<keyword evidence="8" id="KW-1185">Reference proteome</keyword>
<evidence type="ECO:0000256" key="4">
    <source>
        <dbReference type="ARBA" id="ARBA00022927"/>
    </source>
</evidence>
<feature type="domain" description="Clathrin/coatomer adaptor adaptin-like N-terminal" evidence="6">
    <location>
        <begin position="4"/>
        <end position="132"/>
    </location>
</feature>
<dbReference type="Gene3D" id="1.25.10.10">
    <property type="entry name" value="Leucine-rich Repeat Variant"/>
    <property type="match status" value="1"/>
</dbReference>
<protein>
    <submittedName>
        <fullName evidence="7">Adaptor related protein complex 3 subunit beta 2</fullName>
    </submittedName>
</protein>
<evidence type="ECO:0000313" key="8">
    <source>
        <dbReference type="Proteomes" id="UP000472273"/>
    </source>
</evidence>
<comment type="subcellular location">
    <subcellularLocation>
        <location evidence="1">Endomembrane system</location>
        <topology evidence="1">Peripheral membrane protein</topology>
    </subcellularLocation>
</comment>
<evidence type="ECO:0000256" key="2">
    <source>
        <dbReference type="ARBA" id="ARBA00006613"/>
    </source>
</evidence>
<keyword evidence="5" id="KW-0472">Membrane</keyword>
<keyword evidence="4" id="KW-0653">Protein transport</keyword>
<organism evidence="7 8">
    <name type="scientific">Pseudonaja textilis</name>
    <name type="common">Eastern brown snake</name>
    <dbReference type="NCBI Taxonomy" id="8673"/>
    <lineage>
        <taxon>Eukaryota</taxon>
        <taxon>Metazoa</taxon>
        <taxon>Chordata</taxon>
        <taxon>Craniata</taxon>
        <taxon>Vertebrata</taxon>
        <taxon>Euteleostomi</taxon>
        <taxon>Lepidosauria</taxon>
        <taxon>Squamata</taxon>
        <taxon>Bifurcata</taxon>
        <taxon>Unidentata</taxon>
        <taxon>Episquamata</taxon>
        <taxon>Toxicofera</taxon>
        <taxon>Serpentes</taxon>
        <taxon>Colubroidea</taxon>
        <taxon>Elapidae</taxon>
        <taxon>Hydrophiinae</taxon>
        <taxon>Pseudonaja</taxon>
    </lineage>
</organism>
<dbReference type="GeneTree" id="ENSGT00940000156817"/>
<evidence type="ECO:0000259" key="6">
    <source>
        <dbReference type="Pfam" id="PF01602"/>
    </source>
</evidence>
<dbReference type="Pfam" id="PF01602">
    <property type="entry name" value="Adaptin_N"/>
    <property type="match status" value="1"/>
</dbReference>
<dbReference type="SUPFAM" id="SSF48371">
    <property type="entry name" value="ARM repeat"/>
    <property type="match status" value="1"/>
</dbReference>
<accession>A0A670Z7Q1</accession>
<name>A0A670Z7Q1_PSETE</name>
<evidence type="ECO:0000256" key="1">
    <source>
        <dbReference type="ARBA" id="ARBA00004184"/>
    </source>
</evidence>
<dbReference type="InterPro" id="IPR002553">
    <property type="entry name" value="Clathrin/coatomer_adapt-like_N"/>
</dbReference>